<accession>A0A370DHV4</accession>
<protein>
    <recommendedName>
        <fullName evidence="3">Helix-turn-helix domain-containing protein</fullName>
    </recommendedName>
</protein>
<gene>
    <name evidence="1" type="ORF">DIZ80_03240</name>
</gene>
<sequence length="135" mass="15386">MAKNKIKAKNRKESGSFSLIPHTVTNSENYRSLSAKAVKLLIDTIARYNGSNNGDFDYSYKNMRKWGWNSNDTILKAKNELLLKGWLVLTRQGGRNKCNLYALTIWSIDECHGKLDRSATKTALAYWKKGINPEN</sequence>
<organism evidence="1 2">
    <name type="scientific">endosymbiont of Galathealinum brachiosum</name>
    <dbReference type="NCBI Taxonomy" id="2200906"/>
    <lineage>
        <taxon>Bacteria</taxon>
        <taxon>Pseudomonadati</taxon>
        <taxon>Pseudomonadota</taxon>
        <taxon>Gammaproteobacteria</taxon>
        <taxon>sulfur-oxidizing symbionts</taxon>
    </lineage>
</organism>
<evidence type="ECO:0008006" key="3">
    <source>
        <dbReference type="Google" id="ProtNLM"/>
    </source>
</evidence>
<dbReference type="AlphaFoldDB" id="A0A370DHV4"/>
<comment type="caution">
    <text evidence="1">The sequence shown here is derived from an EMBL/GenBank/DDBJ whole genome shotgun (WGS) entry which is preliminary data.</text>
</comment>
<reference evidence="1 2" key="1">
    <citation type="journal article" date="2018" name="ISME J.">
        <title>Endosymbiont genomes yield clues of tubeworm success.</title>
        <authorList>
            <person name="Li Y."/>
            <person name="Liles M.R."/>
            <person name="Halanych K.M."/>
        </authorList>
    </citation>
    <scope>NUCLEOTIDE SEQUENCE [LARGE SCALE GENOMIC DNA]</scope>
    <source>
        <strain evidence="1">A1464</strain>
    </source>
</reference>
<dbReference type="EMBL" id="QFXC01000007">
    <property type="protein sequence ID" value="RDH84508.1"/>
    <property type="molecule type" value="Genomic_DNA"/>
</dbReference>
<name>A0A370DHV4_9GAMM</name>
<evidence type="ECO:0000313" key="2">
    <source>
        <dbReference type="Proteomes" id="UP000254266"/>
    </source>
</evidence>
<proteinExistence type="predicted"/>
<evidence type="ECO:0000313" key="1">
    <source>
        <dbReference type="EMBL" id="RDH84508.1"/>
    </source>
</evidence>
<keyword evidence="2" id="KW-1185">Reference proteome</keyword>
<dbReference type="Proteomes" id="UP000254266">
    <property type="component" value="Unassembled WGS sequence"/>
</dbReference>